<organism evidence="1 2">
    <name type="scientific">Streptomyces rapamycinicus (strain ATCC 29253 / DSM 41530 / NRRL 5491 / AYB-994)</name>
    <name type="common">Streptomyces hygroscopicus (strain ATCC 29253)</name>
    <dbReference type="NCBI Taxonomy" id="1343740"/>
    <lineage>
        <taxon>Bacteria</taxon>
        <taxon>Bacillati</taxon>
        <taxon>Actinomycetota</taxon>
        <taxon>Actinomycetes</taxon>
        <taxon>Kitasatosporales</taxon>
        <taxon>Streptomycetaceae</taxon>
        <taxon>Streptomyces</taxon>
        <taxon>Streptomyces violaceusniger group</taxon>
    </lineage>
</organism>
<evidence type="ECO:0000313" key="2">
    <source>
        <dbReference type="Proteomes" id="UP000281594"/>
    </source>
</evidence>
<gene>
    <name evidence="1" type="ORF">D3C57_144530</name>
</gene>
<name>A0A0A0NUX6_STRRN</name>
<accession>A0A0A0NUX6</accession>
<reference evidence="1 2" key="1">
    <citation type="journal article" date="2018" name="J. Biol. Chem.">
        <title>Discovery of the actinoplanic acid pathway in Streptomyces rapamycinicus reveals a genetically conserved synergism with rapamycin.</title>
        <authorList>
            <person name="Mrak P."/>
            <person name="Krastel P."/>
            <person name="Pivk Lukancic P."/>
            <person name="Tao J."/>
            <person name="Pistorius D."/>
            <person name="Moore C.M."/>
        </authorList>
    </citation>
    <scope>NUCLEOTIDE SEQUENCE [LARGE SCALE GENOMIC DNA]</scope>
    <source>
        <strain evidence="1 2">NRRL 5491</strain>
    </source>
</reference>
<dbReference type="KEGG" id="src:M271_50265"/>
<dbReference type="InterPro" id="IPR001753">
    <property type="entry name" value="Enoyl-CoA_hydra/iso"/>
</dbReference>
<dbReference type="GO" id="GO:0003824">
    <property type="term" value="F:catalytic activity"/>
    <property type="evidence" value="ECO:0007669"/>
    <property type="project" value="UniProtKB-ARBA"/>
</dbReference>
<dbReference type="STRING" id="1343740.M271_50265"/>
<protein>
    <recommendedName>
        <fullName evidence="3">Enoyl-CoA hydratase</fullName>
    </recommendedName>
</protein>
<dbReference type="eggNOG" id="COG1024">
    <property type="taxonomic scope" value="Bacteria"/>
</dbReference>
<sequence>MPGSGIWLAIDGGRAAITIACPAQRTPSIAVHWPDSSQLTACFDRWTTRRTPVVSTVDGDARAFAAAVALTSAFTLATPAASFGLPETSRGVVPSFAIGLLGTRHTSRLVREVALSTVPIAARDAAHRNHISAVVPDAEYGERCAHRLLSLWSEVGAATIRDAMQTLADVDAAPDLARIRRIAVAGVEEQLRRFGDGRTDQSYLTPE</sequence>
<dbReference type="HOGENOM" id="CLU_1325753_0_0_11"/>
<dbReference type="Proteomes" id="UP000281594">
    <property type="component" value="Unassembled WGS sequence"/>
</dbReference>
<dbReference type="EMBL" id="QYCY01000004">
    <property type="protein sequence ID" value="RLV71751.1"/>
    <property type="molecule type" value="Genomic_DNA"/>
</dbReference>
<dbReference type="Pfam" id="PF00378">
    <property type="entry name" value="ECH_1"/>
    <property type="match status" value="1"/>
</dbReference>
<proteinExistence type="predicted"/>
<dbReference type="AlphaFoldDB" id="A0A0A0NUX6"/>
<dbReference type="RefSeq" id="WP_020874891.1">
    <property type="nucleotide sequence ID" value="NZ_CP085193.1"/>
</dbReference>
<dbReference type="Gene3D" id="3.90.226.10">
    <property type="entry name" value="2-enoyl-CoA Hydratase, Chain A, domain 1"/>
    <property type="match status" value="1"/>
</dbReference>
<dbReference type="SUPFAM" id="SSF52096">
    <property type="entry name" value="ClpP/crotonase"/>
    <property type="match status" value="1"/>
</dbReference>
<comment type="caution">
    <text evidence="1">The sequence shown here is derived from an EMBL/GenBank/DDBJ whole genome shotgun (WGS) entry which is preliminary data.</text>
</comment>
<evidence type="ECO:0000313" key="1">
    <source>
        <dbReference type="EMBL" id="RLV71751.1"/>
    </source>
</evidence>
<dbReference type="InterPro" id="IPR029045">
    <property type="entry name" value="ClpP/crotonase-like_dom_sf"/>
</dbReference>
<evidence type="ECO:0008006" key="3">
    <source>
        <dbReference type="Google" id="ProtNLM"/>
    </source>
</evidence>